<comment type="caution">
    <text evidence="1">The sequence shown here is derived from an EMBL/GenBank/DDBJ whole genome shotgun (WGS) entry which is preliminary data.</text>
</comment>
<dbReference type="PATRIC" id="fig|13690.10.peg.4885"/>
<evidence type="ECO:0000313" key="1">
    <source>
        <dbReference type="EMBL" id="KEZ14643.1"/>
    </source>
</evidence>
<dbReference type="EMBL" id="JGVR01000049">
    <property type="protein sequence ID" value="KEZ14643.1"/>
    <property type="molecule type" value="Genomic_DNA"/>
</dbReference>
<evidence type="ECO:0008006" key="3">
    <source>
        <dbReference type="Google" id="ProtNLM"/>
    </source>
</evidence>
<sequence>METFSERELEYLQALPNRSKSELARKVALNFIHFFTMTTQLRRLIASLPPRDEETRAKTEELLLNAERGLGEAWHVSVEHKGAPFLDRLRMGDASFWTDEREASDFCFFLGTQFTRTSRMSKAISAIELPAGLDLARLWPVESHLWATDVGAGFTGHRRTTHATILTNDTSTPFITADQPVINLRPQADPISIFYYPVTPTIALHLEIGQPDCQVKTRAVSQFEAERLNHDMYRWSEDQLYGIDGAYLEAVASLPKTEVL</sequence>
<name>A0A084E9K1_SPHYA</name>
<evidence type="ECO:0000313" key="2">
    <source>
        <dbReference type="Proteomes" id="UP000028534"/>
    </source>
</evidence>
<proteinExistence type="predicted"/>
<reference evidence="1 2" key="1">
    <citation type="submission" date="2014-03" db="EMBL/GenBank/DDBJ databases">
        <title>Genome sequence of Sphingobium yanoikuyae B1.</title>
        <authorList>
            <person name="Gan H.M."/>
            <person name="Gan H.Y."/>
            <person name="Savka M.A."/>
        </authorList>
    </citation>
    <scope>NUCLEOTIDE SEQUENCE [LARGE SCALE GENOMIC DNA]</scope>
    <source>
        <strain evidence="1 2">B1</strain>
    </source>
</reference>
<accession>A0A084E9K1</accession>
<gene>
    <name evidence="1" type="ORF">CP98_04739</name>
</gene>
<dbReference type="Pfam" id="PF14022">
    <property type="entry name" value="DUF4238"/>
    <property type="match status" value="1"/>
</dbReference>
<dbReference type="InterPro" id="IPR025332">
    <property type="entry name" value="DUF4238"/>
</dbReference>
<protein>
    <recommendedName>
        <fullName evidence="3">DUF4238 domain-containing protein</fullName>
    </recommendedName>
</protein>
<dbReference type="eggNOG" id="ENOG5032XNR">
    <property type="taxonomic scope" value="Bacteria"/>
</dbReference>
<dbReference type="AlphaFoldDB" id="A0A084E9K1"/>
<dbReference type="Proteomes" id="UP000028534">
    <property type="component" value="Unassembled WGS sequence"/>
</dbReference>
<organism evidence="1 2">
    <name type="scientific">Sphingobium yanoikuyae</name>
    <name type="common">Sphingomonas yanoikuyae</name>
    <dbReference type="NCBI Taxonomy" id="13690"/>
    <lineage>
        <taxon>Bacteria</taxon>
        <taxon>Pseudomonadati</taxon>
        <taxon>Pseudomonadota</taxon>
        <taxon>Alphaproteobacteria</taxon>
        <taxon>Sphingomonadales</taxon>
        <taxon>Sphingomonadaceae</taxon>
        <taxon>Sphingobium</taxon>
    </lineage>
</organism>